<evidence type="ECO:0008006" key="5">
    <source>
        <dbReference type="Google" id="ProtNLM"/>
    </source>
</evidence>
<dbReference type="Proteomes" id="UP000001692">
    <property type="component" value="Chromosome 1"/>
</dbReference>
<proteinExistence type="predicted"/>
<name>B3R4F4_CUPTR</name>
<evidence type="ECO:0000313" key="3">
    <source>
        <dbReference type="EMBL" id="CAQ69186.1"/>
    </source>
</evidence>
<dbReference type="InterPro" id="IPR009305">
    <property type="entry name" value="Mpo1-like"/>
</dbReference>
<protein>
    <recommendedName>
        <fullName evidence="5">Transmembrane protein</fullName>
    </recommendedName>
</protein>
<gene>
    <name evidence="3" type="ordered locus">RALTA_A1223</name>
</gene>
<feature type="transmembrane region" description="Helical" evidence="2">
    <location>
        <begin position="65"/>
        <end position="82"/>
    </location>
</feature>
<dbReference type="PANTHER" id="PTHR34205:SF2">
    <property type="entry name" value="DUF962 DOMAIN-CONTAINING PROTEIN"/>
    <property type="match status" value="1"/>
</dbReference>
<dbReference type="eggNOG" id="COG4323">
    <property type="taxonomic scope" value="Bacteria"/>
</dbReference>
<dbReference type="HOGENOM" id="CLU_140388_0_0_4"/>
<dbReference type="Pfam" id="PF06127">
    <property type="entry name" value="Mpo1-like"/>
    <property type="match status" value="1"/>
</dbReference>
<organism evidence="3 4">
    <name type="scientific">Cupriavidus taiwanensis (strain DSM 17343 / BCRC 17206 / CCUG 44338 / CIP 107171 / LMG 19424 / R1)</name>
    <name type="common">Ralstonia taiwanensis (strain LMG 19424)</name>
    <dbReference type="NCBI Taxonomy" id="977880"/>
    <lineage>
        <taxon>Bacteria</taxon>
        <taxon>Pseudomonadati</taxon>
        <taxon>Pseudomonadota</taxon>
        <taxon>Betaproteobacteria</taxon>
        <taxon>Burkholderiales</taxon>
        <taxon>Burkholderiaceae</taxon>
        <taxon>Cupriavidus</taxon>
    </lineage>
</organism>
<keyword evidence="2" id="KW-0812">Transmembrane</keyword>
<feature type="region of interest" description="Disordered" evidence="1">
    <location>
        <begin position="1"/>
        <end position="24"/>
    </location>
</feature>
<accession>B3R4F4</accession>
<evidence type="ECO:0000256" key="2">
    <source>
        <dbReference type="SAM" id="Phobius"/>
    </source>
</evidence>
<sequence>MTQAPDGSPRRRPSALHPGAEGLHCSKQDLPETAMAHARLREFENFAAFFPYYLSEHQNRTCRRLHFAGSTVALLCLVALVVTGNFWWLLAAVVAGYAFAWVGHFGFEKNRPATFRHPVYSLMGDWVMYADIWRGRIPF</sequence>
<evidence type="ECO:0000256" key="1">
    <source>
        <dbReference type="SAM" id="MobiDB-lite"/>
    </source>
</evidence>
<keyword evidence="2" id="KW-1133">Transmembrane helix</keyword>
<dbReference type="KEGG" id="cti:RALTA_A1223"/>
<dbReference type="EMBL" id="CU633749">
    <property type="protein sequence ID" value="CAQ69186.1"/>
    <property type="molecule type" value="Genomic_DNA"/>
</dbReference>
<keyword evidence="4" id="KW-1185">Reference proteome</keyword>
<dbReference type="PANTHER" id="PTHR34205">
    <property type="entry name" value="TRANSMEMBRANE PROTEIN"/>
    <property type="match status" value="1"/>
</dbReference>
<evidence type="ECO:0000313" key="4">
    <source>
        <dbReference type="Proteomes" id="UP000001692"/>
    </source>
</evidence>
<feature type="transmembrane region" description="Helical" evidence="2">
    <location>
        <begin position="88"/>
        <end position="107"/>
    </location>
</feature>
<dbReference type="AlphaFoldDB" id="B3R4F4"/>
<reference evidence="3 4" key="1">
    <citation type="journal article" date="2008" name="Genome Res.">
        <title>Genome sequence of the beta-rhizobium Cupriavidus taiwanensis and comparative genomics of rhizobia.</title>
        <authorList>
            <person name="Amadou C."/>
            <person name="Pascal G."/>
            <person name="Mangenot S."/>
            <person name="Glew M."/>
            <person name="Bontemps C."/>
            <person name="Capela D."/>
            <person name="Carrere S."/>
            <person name="Cruveiller S."/>
            <person name="Dossat C."/>
            <person name="Lajus A."/>
            <person name="Marchetti M."/>
            <person name="Poinsot V."/>
            <person name="Rouy Z."/>
            <person name="Servin B."/>
            <person name="Saad M."/>
            <person name="Schenowitz C."/>
            <person name="Barbe V."/>
            <person name="Batut J."/>
            <person name="Medigue C."/>
            <person name="Masson-Boivin C."/>
        </authorList>
    </citation>
    <scope>NUCLEOTIDE SEQUENCE [LARGE SCALE GENOMIC DNA]</scope>
    <source>
        <strain evidence="4">DSM 17343 / BCRC 17206 / CCUG 44338 / CIP 107171 / LMG 19424 / R1</strain>
    </source>
</reference>
<keyword evidence="2" id="KW-0472">Membrane</keyword>